<keyword evidence="6 7" id="KW-0472">Membrane</keyword>
<sequence>FFSFSFLPIRLLTYLGMALLFFISIIGFISVLAYTTDLSYSLFEQIRNVPGWTSIILAIFFVLGIQIIFLGVLGEYIARIFDEVRSRPYYVVDQVYEAAYNDKEN</sequence>
<reference evidence="8" key="1">
    <citation type="submission" date="2018-05" db="EMBL/GenBank/DDBJ databases">
        <authorList>
            <person name="Lanie J.A."/>
            <person name="Ng W.-L."/>
            <person name="Kazmierczak K.M."/>
            <person name="Andrzejewski T.M."/>
            <person name="Davidsen T.M."/>
            <person name="Wayne K.J."/>
            <person name="Tettelin H."/>
            <person name="Glass J.I."/>
            <person name="Rusch D."/>
            <person name="Podicherti R."/>
            <person name="Tsui H.-C.T."/>
            <person name="Winkler M.E."/>
        </authorList>
    </citation>
    <scope>NUCLEOTIDE SEQUENCE</scope>
</reference>
<dbReference type="AlphaFoldDB" id="A0A381V9Z6"/>
<evidence type="ECO:0000256" key="3">
    <source>
        <dbReference type="ARBA" id="ARBA00022679"/>
    </source>
</evidence>
<dbReference type="PANTHER" id="PTHR48090">
    <property type="entry name" value="UNDECAPRENYL-PHOSPHATE 4-DEOXY-4-FORMAMIDO-L-ARABINOSE TRANSFERASE-RELATED"/>
    <property type="match status" value="1"/>
</dbReference>
<accession>A0A381V9Z6</accession>
<dbReference type="GO" id="GO:0016757">
    <property type="term" value="F:glycosyltransferase activity"/>
    <property type="evidence" value="ECO:0007669"/>
    <property type="project" value="UniProtKB-KW"/>
</dbReference>
<evidence type="ECO:0000256" key="6">
    <source>
        <dbReference type="ARBA" id="ARBA00023136"/>
    </source>
</evidence>
<comment type="subcellular location">
    <subcellularLocation>
        <location evidence="1">Membrane</location>
        <topology evidence="1">Multi-pass membrane protein</topology>
    </subcellularLocation>
</comment>
<protein>
    <recommendedName>
        <fullName evidence="9">Glycosyltransferase 2-like domain-containing protein</fullName>
    </recommendedName>
</protein>
<gene>
    <name evidence="8" type="ORF">METZ01_LOCUS89027</name>
</gene>
<keyword evidence="2" id="KW-0328">Glycosyltransferase</keyword>
<organism evidence="8">
    <name type="scientific">marine metagenome</name>
    <dbReference type="NCBI Taxonomy" id="408172"/>
    <lineage>
        <taxon>unclassified sequences</taxon>
        <taxon>metagenomes</taxon>
        <taxon>ecological metagenomes</taxon>
    </lineage>
</organism>
<dbReference type="PANTHER" id="PTHR48090:SF1">
    <property type="entry name" value="PROPHAGE BACTOPRENOL GLUCOSYL TRANSFERASE HOMOLOG"/>
    <property type="match status" value="1"/>
</dbReference>
<evidence type="ECO:0000256" key="5">
    <source>
        <dbReference type="ARBA" id="ARBA00022989"/>
    </source>
</evidence>
<keyword evidence="3" id="KW-0808">Transferase</keyword>
<evidence type="ECO:0000256" key="2">
    <source>
        <dbReference type="ARBA" id="ARBA00022676"/>
    </source>
</evidence>
<evidence type="ECO:0000256" key="4">
    <source>
        <dbReference type="ARBA" id="ARBA00022692"/>
    </source>
</evidence>
<evidence type="ECO:0008006" key="9">
    <source>
        <dbReference type="Google" id="ProtNLM"/>
    </source>
</evidence>
<name>A0A381V9Z6_9ZZZZ</name>
<dbReference type="InterPro" id="IPR050256">
    <property type="entry name" value="Glycosyltransferase_2"/>
</dbReference>
<dbReference type="GO" id="GO:0005886">
    <property type="term" value="C:plasma membrane"/>
    <property type="evidence" value="ECO:0007669"/>
    <property type="project" value="TreeGrafter"/>
</dbReference>
<keyword evidence="5 7" id="KW-1133">Transmembrane helix</keyword>
<feature type="non-terminal residue" evidence="8">
    <location>
        <position position="1"/>
    </location>
</feature>
<feature type="transmembrane region" description="Helical" evidence="7">
    <location>
        <begin position="12"/>
        <end position="35"/>
    </location>
</feature>
<evidence type="ECO:0000256" key="1">
    <source>
        <dbReference type="ARBA" id="ARBA00004141"/>
    </source>
</evidence>
<evidence type="ECO:0000256" key="7">
    <source>
        <dbReference type="SAM" id="Phobius"/>
    </source>
</evidence>
<dbReference type="EMBL" id="UINC01008030">
    <property type="protein sequence ID" value="SVA36173.1"/>
    <property type="molecule type" value="Genomic_DNA"/>
</dbReference>
<proteinExistence type="predicted"/>
<keyword evidence="4 7" id="KW-0812">Transmembrane</keyword>
<evidence type="ECO:0000313" key="8">
    <source>
        <dbReference type="EMBL" id="SVA36173.1"/>
    </source>
</evidence>
<feature type="transmembrane region" description="Helical" evidence="7">
    <location>
        <begin position="55"/>
        <end position="78"/>
    </location>
</feature>